<dbReference type="EMBL" id="MU004561">
    <property type="protein sequence ID" value="KAF2648054.1"/>
    <property type="molecule type" value="Genomic_DNA"/>
</dbReference>
<name>A0A6A6SPG5_9PLEO</name>
<feature type="region of interest" description="Disordered" evidence="1">
    <location>
        <begin position="14"/>
        <end position="79"/>
    </location>
</feature>
<keyword evidence="3" id="KW-1185">Reference proteome</keyword>
<feature type="compositionally biased region" description="Low complexity" evidence="1">
    <location>
        <begin position="41"/>
        <end position="68"/>
    </location>
</feature>
<sequence>MNISGKFFDAHFPWSHPTPSHPSRSAPSTHSPPSRPPSPDPSTASYPSSISISHKSSKRASSTQSLASQHSIDTHSQQSTYSMQPCTCTRCLLVALHKDHILAARRCNCHNLLLYPQRRKYGSSIRPSILSSLAPQLLRAPGVKPKVVCDAEERDENGGGGVEGSGRWAPRRYGRYEKIDMHESVSVSGARASCQRRDCDKEAEEQRRAVHEGLVQVVEEDDMVTAENQRASEKLQIDGMFARLYTYFQGEDEYEDSREAGVVDDEGALVDEREDRSSAMDSEPTYNEHALATDLAYSSIKLEWHSVSSLLSSTGSFITARTTLSDPDSVELGAVQLEEWDEMRNTIADKLTRFIARIDQSGFHPTLLFGLGLVVILRW</sequence>
<gene>
    <name evidence="2" type="ORF">K491DRAFT_685008</name>
</gene>
<proteinExistence type="predicted"/>
<protein>
    <submittedName>
        <fullName evidence="2">Uncharacterized protein</fullName>
    </submittedName>
</protein>
<feature type="compositionally biased region" description="Low complexity" evidence="1">
    <location>
        <begin position="15"/>
        <end position="32"/>
    </location>
</feature>
<evidence type="ECO:0000313" key="2">
    <source>
        <dbReference type="EMBL" id="KAF2648054.1"/>
    </source>
</evidence>
<evidence type="ECO:0000313" key="3">
    <source>
        <dbReference type="Proteomes" id="UP000799324"/>
    </source>
</evidence>
<organism evidence="2 3">
    <name type="scientific">Lophiostoma macrostomum CBS 122681</name>
    <dbReference type="NCBI Taxonomy" id="1314788"/>
    <lineage>
        <taxon>Eukaryota</taxon>
        <taxon>Fungi</taxon>
        <taxon>Dikarya</taxon>
        <taxon>Ascomycota</taxon>
        <taxon>Pezizomycotina</taxon>
        <taxon>Dothideomycetes</taxon>
        <taxon>Pleosporomycetidae</taxon>
        <taxon>Pleosporales</taxon>
        <taxon>Lophiostomataceae</taxon>
        <taxon>Lophiostoma</taxon>
    </lineage>
</organism>
<dbReference type="Proteomes" id="UP000799324">
    <property type="component" value="Unassembled WGS sequence"/>
</dbReference>
<reference evidence="2" key="1">
    <citation type="journal article" date="2020" name="Stud. Mycol.">
        <title>101 Dothideomycetes genomes: a test case for predicting lifestyles and emergence of pathogens.</title>
        <authorList>
            <person name="Haridas S."/>
            <person name="Albert R."/>
            <person name="Binder M."/>
            <person name="Bloem J."/>
            <person name="Labutti K."/>
            <person name="Salamov A."/>
            <person name="Andreopoulos B."/>
            <person name="Baker S."/>
            <person name="Barry K."/>
            <person name="Bills G."/>
            <person name="Bluhm B."/>
            <person name="Cannon C."/>
            <person name="Castanera R."/>
            <person name="Culley D."/>
            <person name="Daum C."/>
            <person name="Ezra D."/>
            <person name="Gonzalez J."/>
            <person name="Henrissat B."/>
            <person name="Kuo A."/>
            <person name="Liang C."/>
            <person name="Lipzen A."/>
            <person name="Lutzoni F."/>
            <person name="Magnuson J."/>
            <person name="Mondo S."/>
            <person name="Nolan M."/>
            <person name="Ohm R."/>
            <person name="Pangilinan J."/>
            <person name="Park H.-J."/>
            <person name="Ramirez L."/>
            <person name="Alfaro M."/>
            <person name="Sun H."/>
            <person name="Tritt A."/>
            <person name="Yoshinaga Y."/>
            <person name="Zwiers L.-H."/>
            <person name="Turgeon B."/>
            <person name="Goodwin S."/>
            <person name="Spatafora J."/>
            <person name="Crous P."/>
            <person name="Grigoriev I."/>
        </authorList>
    </citation>
    <scope>NUCLEOTIDE SEQUENCE</scope>
    <source>
        <strain evidence="2">CBS 122681</strain>
    </source>
</reference>
<evidence type="ECO:0000256" key="1">
    <source>
        <dbReference type="SAM" id="MobiDB-lite"/>
    </source>
</evidence>
<dbReference type="AlphaFoldDB" id="A0A6A6SPG5"/>
<accession>A0A6A6SPG5</accession>
<feature type="compositionally biased region" description="Polar residues" evidence="1">
    <location>
        <begin position="69"/>
        <end position="79"/>
    </location>
</feature>